<dbReference type="EMBL" id="JALBUS010000004">
    <property type="protein sequence ID" value="MDX8416965.1"/>
    <property type="molecule type" value="Genomic_DNA"/>
</dbReference>
<keyword evidence="4" id="KW-1185">Reference proteome</keyword>
<dbReference type="NCBIfam" id="TIGR01554">
    <property type="entry name" value="major_cap_HK97"/>
    <property type="match status" value="1"/>
</dbReference>
<name>A0ABU4WN52_9FIRM</name>
<organism evidence="3 4">
    <name type="scientific">Absicoccus intestinalis</name>
    <dbReference type="NCBI Taxonomy" id="2926319"/>
    <lineage>
        <taxon>Bacteria</taxon>
        <taxon>Bacillati</taxon>
        <taxon>Bacillota</taxon>
        <taxon>Erysipelotrichia</taxon>
        <taxon>Erysipelotrichales</taxon>
        <taxon>Erysipelotrichaceae</taxon>
        <taxon>Absicoccus</taxon>
    </lineage>
</organism>
<protein>
    <submittedName>
        <fullName evidence="3">Phage major capsid protein</fullName>
    </submittedName>
</protein>
<gene>
    <name evidence="3" type="ORF">MOZ64_03795</name>
</gene>
<comment type="subcellular location">
    <subcellularLocation>
        <location evidence="1">Virion</location>
    </subcellularLocation>
</comment>
<dbReference type="InterPro" id="IPR054612">
    <property type="entry name" value="Phage_capsid-like_C"/>
</dbReference>
<evidence type="ECO:0000313" key="4">
    <source>
        <dbReference type="Proteomes" id="UP001285244"/>
    </source>
</evidence>
<dbReference type="SUPFAM" id="SSF56563">
    <property type="entry name" value="Major capsid protein gp5"/>
    <property type="match status" value="1"/>
</dbReference>
<proteinExistence type="predicted"/>
<dbReference type="Proteomes" id="UP001285244">
    <property type="component" value="Unassembled WGS sequence"/>
</dbReference>
<dbReference type="Gene3D" id="3.30.2320.10">
    <property type="entry name" value="hypothetical protein PF0899 domain"/>
    <property type="match status" value="1"/>
</dbReference>
<sequence length="284" mass="30559">MANLTRQSLQLPTEVSSEILQNTQEQSAVMQLARQVQLPGTGVSIPVILSDPEAAWVKEGDSKPVSSATVDTKKLVAYKLAVIEPFSMEFKRDIPALYDALVARLPLALANKFDATVFGKVDKPGEDFDTLKAVTGQDIKTDAYKGLVAADLDISEHDGIVNGYVISPRCKSILLTATDTTNRPLFINSVAEGAIPMILGAPTKQSKGAYVTGTPNTVGFVGDWTKAIYGTVEGVQVTISDQATITSGSETINLWQQNMFAVRAEIELGFRCDTTVFNRLTVTA</sequence>
<feature type="domain" description="Phage capsid-like C-terminal" evidence="2">
    <location>
        <begin position="11"/>
        <end position="270"/>
    </location>
</feature>
<dbReference type="InterPro" id="IPR024455">
    <property type="entry name" value="Phage_capsid"/>
</dbReference>
<accession>A0ABU4WN52</accession>
<comment type="caution">
    <text evidence="3">The sequence shown here is derived from an EMBL/GenBank/DDBJ whole genome shotgun (WGS) entry which is preliminary data.</text>
</comment>
<evidence type="ECO:0000256" key="1">
    <source>
        <dbReference type="ARBA" id="ARBA00004328"/>
    </source>
</evidence>
<dbReference type="RefSeq" id="WP_320325278.1">
    <property type="nucleotide sequence ID" value="NZ_JALBUS010000004.1"/>
</dbReference>
<evidence type="ECO:0000313" key="3">
    <source>
        <dbReference type="EMBL" id="MDX8416965.1"/>
    </source>
</evidence>
<reference evidence="3 4" key="1">
    <citation type="submission" date="2022-03" db="EMBL/GenBank/DDBJ databases">
        <title>Novel taxa within the pig intestine.</title>
        <authorList>
            <person name="Wylensek D."/>
            <person name="Bishof K."/>
            <person name="Afrizal A."/>
            <person name="Clavel T."/>
        </authorList>
    </citation>
    <scope>NUCLEOTIDE SEQUENCE [LARGE SCALE GENOMIC DNA]</scope>
    <source>
        <strain evidence="3 4">Cla-KB-P134</strain>
    </source>
</reference>
<dbReference type="Gene3D" id="3.30.2400.10">
    <property type="entry name" value="Major capsid protein gp5"/>
    <property type="match status" value="1"/>
</dbReference>
<dbReference type="Pfam" id="PF05065">
    <property type="entry name" value="Phage_capsid"/>
    <property type="match status" value="1"/>
</dbReference>
<evidence type="ECO:0000259" key="2">
    <source>
        <dbReference type="Pfam" id="PF05065"/>
    </source>
</evidence>